<dbReference type="PANTHER" id="PTHR22916:SF3">
    <property type="entry name" value="UDP-GLCNAC:BETAGAL BETA-1,3-N-ACETYLGLUCOSAMINYLTRANSFERASE-LIKE PROTEIN 1"/>
    <property type="match status" value="1"/>
</dbReference>
<sequence>MSNNDLPLISCICITNNRPQLLQRALSCFGTQDYPRKELVISYPEGDFLTENLIDQISLLSAIQIVKIERKREETLGLARNSAILAANGRYICIWDDDDWHHPNRLSQQFSVIENGPFKASILMNVLMHDVKNKETYYSGYRDWEGTLLCKKQTILKTGYLDLEKGEDTFVLHYLLFTNVLFRIIEKPNLYVYIYHGNNTWGENHFRSYFSEGKRMNEAVNSEVLKAIDLSAHTSFFGG</sequence>
<dbReference type="SUPFAM" id="SSF53448">
    <property type="entry name" value="Nucleotide-diphospho-sugar transferases"/>
    <property type="match status" value="1"/>
</dbReference>
<dbReference type="InterPro" id="IPR001173">
    <property type="entry name" value="Glyco_trans_2-like"/>
</dbReference>
<name>A0A1G9RV74_9SPHI</name>
<organism evidence="2 3">
    <name type="scientific">Pedobacter steynii</name>
    <dbReference type="NCBI Taxonomy" id="430522"/>
    <lineage>
        <taxon>Bacteria</taxon>
        <taxon>Pseudomonadati</taxon>
        <taxon>Bacteroidota</taxon>
        <taxon>Sphingobacteriia</taxon>
        <taxon>Sphingobacteriales</taxon>
        <taxon>Sphingobacteriaceae</taxon>
        <taxon>Pedobacter</taxon>
    </lineage>
</organism>
<dbReference type="GO" id="GO:0016758">
    <property type="term" value="F:hexosyltransferase activity"/>
    <property type="evidence" value="ECO:0007669"/>
    <property type="project" value="UniProtKB-ARBA"/>
</dbReference>
<keyword evidence="2" id="KW-0808">Transferase</keyword>
<dbReference type="CDD" id="cd00761">
    <property type="entry name" value="Glyco_tranf_GTA_type"/>
    <property type="match status" value="1"/>
</dbReference>
<proteinExistence type="predicted"/>
<protein>
    <submittedName>
        <fullName evidence="2">Glycosyltransferase involved in cell wall bisynthesis</fullName>
    </submittedName>
</protein>
<dbReference type="InterPro" id="IPR029044">
    <property type="entry name" value="Nucleotide-diphossugar_trans"/>
</dbReference>
<dbReference type="PANTHER" id="PTHR22916">
    <property type="entry name" value="GLYCOSYLTRANSFERASE"/>
    <property type="match status" value="1"/>
</dbReference>
<dbReference type="AlphaFoldDB" id="A0A1G9RV74"/>
<dbReference type="Proteomes" id="UP000183200">
    <property type="component" value="Unassembled WGS sequence"/>
</dbReference>
<accession>A0A1G9RV74</accession>
<dbReference type="Gene3D" id="3.90.550.10">
    <property type="entry name" value="Spore Coat Polysaccharide Biosynthesis Protein SpsA, Chain A"/>
    <property type="match status" value="1"/>
</dbReference>
<evidence type="ECO:0000313" key="3">
    <source>
        <dbReference type="Proteomes" id="UP000183200"/>
    </source>
</evidence>
<evidence type="ECO:0000259" key="1">
    <source>
        <dbReference type="Pfam" id="PF00535"/>
    </source>
</evidence>
<dbReference type="Pfam" id="PF00535">
    <property type="entry name" value="Glycos_transf_2"/>
    <property type="match status" value="1"/>
</dbReference>
<keyword evidence="3" id="KW-1185">Reference proteome</keyword>
<evidence type="ECO:0000313" key="2">
    <source>
        <dbReference type="EMBL" id="SDM27159.1"/>
    </source>
</evidence>
<feature type="domain" description="Glycosyltransferase 2-like" evidence="1">
    <location>
        <begin position="10"/>
        <end position="124"/>
    </location>
</feature>
<reference evidence="3" key="1">
    <citation type="submission" date="2016-10" db="EMBL/GenBank/DDBJ databases">
        <authorList>
            <person name="Varghese N."/>
            <person name="Submissions S."/>
        </authorList>
    </citation>
    <scope>NUCLEOTIDE SEQUENCE [LARGE SCALE GENOMIC DNA]</scope>
    <source>
        <strain evidence="3">DSM 19110</strain>
    </source>
</reference>
<dbReference type="RefSeq" id="WP_172664759.1">
    <property type="nucleotide sequence ID" value="NZ_FNGY01000003.1"/>
</dbReference>
<gene>
    <name evidence="2" type="ORF">SAMN05421820_103373</name>
</gene>
<dbReference type="EMBL" id="FNGY01000003">
    <property type="protein sequence ID" value="SDM27159.1"/>
    <property type="molecule type" value="Genomic_DNA"/>
</dbReference>